<dbReference type="InterPro" id="IPR015919">
    <property type="entry name" value="Cadherin-like_sf"/>
</dbReference>
<keyword evidence="8" id="KW-1185">Reference proteome</keyword>
<evidence type="ECO:0000256" key="1">
    <source>
        <dbReference type="ARBA" id="ARBA00004370"/>
    </source>
</evidence>
<dbReference type="GO" id="GO:0045296">
    <property type="term" value="F:cadherin binding"/>
    <property type="evidence" value="ECO:0007669"/>
    <property type="project" value="TreeGrafter"/>
</dbReference>
<dbReference type="GO" id="GO:0016342">
    <property type="term" value="C:catenin complex"/>
    <property type="evidence" value="ECO:0007669"/>
    <property type="project" value="TreeGrafter"/>
</dbReference>
<dbReference type="InterPro" id="IPR020894">
    <property type="entry name" value="Cadherin_CS"/>
</dbReference>
<protein>
    <recommendedName>
        <fullName evidence="6">Cadherin domain-containing protein</fullName>
    </recommendedName>
</protein>
<evidence type="ECO:0000313" key="7">
    <source>
        <dbReference type="EMBL" id="KAH3797730.1"/>
    </source>
</evidence>
<dbReference type="Pfam" id="PF00028">
    <property type="entry name" value="Cadherin"/>
    <property type="match status" value="1"/>
</dbReference>
<reference evidence="7" key="1">
    <citation type="journal article" date="2019" name="bioRxiv">
        <title>The Genome of the Zebra Mussel, Dreissena polymorpha: A Resource for Invasive Species Research.</title>
        <authorList>
            <person name="McCartney M.A."/>
            <person name="Auch B."/>
            <person name="Kono T."/>
            <person name="Mallez S."/>
            <person name="Zhang Y."/>
            <person name="Obille A."/>
            <person name="Becker A."/>
            <person name="Abrahante J.E."/>
            <person name="Garbe J."/>
            <person name="Badalamenti J.P."/>
            <person name="Herman A."/>
            <person name="Mangelson H."/>
            <person name="Liachko I."/>
            <person name="Sullivan S."/>
            <person name="Sone E.D."/>
            <person name="Koren S."/>
            <person name="Silverstein K.A.T."/>
            <person name="Beckman K.B."/>
            <person name="Gohl D.M."/>
        </authorList>
    </citation>
    <scope>NUCLEOTIDE SEQUENCE</scope>
    <source>
        <strain evidence="7">Duluth1</strain>
        <tissue evidence="7">Whole animal</tissue>
    </source>
</reference>
<dbReference type="InterPro" id="IPR002126">
    <property type="entry name" value="Cadherin-like_dom"/>
</dbReference>
<name>A0A9D4FJP7_DREPO</name>
<accession>A0A9D4FJP7</accession>
<dbReference type="GO" id="GO:0007156">
    <property type="term" value="P:homophilic cell adhesion via plasma membrane adhesion molecules"/>
    <property type="evidence" value="ECO:0007669"/>
    <property type="project" value="InterPro"/>
</dbReference>
<proteinExistence type="predicted"/>
<dbReference type="GO" id="GO:0008013">
    <property type="term" value="F:beta-catenin binding"/>
    <property type="evidence" value="ECO:0007669"/>
    <property type="project" value="TreeGrafter"/>
</dbReference>
<keyword evidence="2" id="KW-0677">Repeat</keyword>
<gene>
    <name evidence="7" type="ORF">DPMN_151316</name>
</gene>
<evidence type="ECO:0000313" key="8">
    <source>
        <dbReference type="Proteomes" id="UP000828390"/>
    </source>
</evidence>
<evidence type="ECO:0000259" key="6">
    <source>
        <dbReference type="PROSITE" id="PS50268"/>
    </source>
</evidence>
<dbReference type="Gene3D" id="2.60.40.60">
    <property type="entry name" value="Cadherins"/>
    <property type="match status" value="2"/>
</dbReference>
<dbReference type="Proteomes" id="UP000828390">
    <property type="component" value="Unassembled WGS sequence"/>
</dbReference>
<evidence type="ECO:0000256" key="4">
    <source>
        <dbReference type="ARBA" id="ARBA00023136"/>
    </source>
</evidence>
<dbReference type="EMBL" id="JAIWYP010000007">
    <property type="protein sequence ID" value="KAH3797730.1"/>
    <property type="molecule type" value="Genomic_DNA"/>
</dbReference>
<feature type="domain" description="Cadherin" evidence="6">
    <location>
        <begin position="157"/>
        <end position="234"/>
    </location>
</feature>
<dbReference type="PANTHER" id="PTHR24027">
    <property type="entry name" value="CADHERIN-23"/>
    <property type="match status" value="1"/>
</dbReference>
<dbReference type="InterPro" id="IPR039808">
    <property type="entry name" value="Cadherin"/>
</dbReference>
<dbReference type="SMART" id="SM00112">
    <property type="entry name" value="CA"/>
    <property type="match status" value="2"/>
</dbReference>
<dbReference type="PROSITE" id="PS00232">
    <property type="entry name" value="CADHERIN_1"/>
    <property type="match status" value="1"/>
</dbReference>
<dbReference type="PRINTS" id="PR00205">
    <property type="entry name" value="CADHERIN"/>
</dbReference>
<evidence type="ECO:0000256" key="3">
    <source>
        <dbReference type="ARBA" id="ARBA00022837"/>
    </source>
</evidence>
<comment type="subcellular location">
    <subcellularLocation>
        <location evidence="1">Membrane</location>
    </subcellularLocation>
</comment>
<dbReference type="PROSITE" id="PS50268">
    <property type="entry name" value="CADHERIN_2"/>
    <property type="match status" value="2"/>
</dbReference>
<dbReference type="CDD" id="cd11304">
    <property type="entry name" value="Cadherin_repeat"/>
    <property type="match status" value="2"/>
</dbReference>
<evidence type="ECO:0000256" key="5">
    <source>
        <dbReference type="PROSITE-ProRule" id="PRU00043"/>
    </source>
</evidence>
<dbReference type="SUPFAM" id="SSF49313">
    <property type="entry name" value="Cadherin-like"/>
    <property type="match status" value="2"/>
</dbReference>
<reference evidence="7" key="2">
    <citation type="submission" date="2020-11" db="EMBL/GenBank/DDBJ databases">
        <authorList>
            <person name="McCartney M.A."/>
            <person name="Auch B."/>
            <person name="Kono T."/>
            <person name="Mallez S."/>
            <person name="Becker A."/>
            <person name="Gohl D.M."/>
            <person name="Silverstein K.A.T."/>
            <person name="Koren S."/>
            <person name="Bechman K.B."/>
            <person name="Herman A."/>
            <person name="Abrahante J.E."/>
            <person name="Garbe J."/>
        </authorList>
    </citation>
    <scope>NUCLEOTIDE SEQUENCE</scope>
    <source>
        <strain evidence="7">Duluth1</strain>
        <tissue evidence="7">Whole animal</tissue>
    </source>
</reference>
<keyword evidence="4" id="KW-0472">Membrane</keyword>
<dbReference type="AlphaFoldDB" id="A0A9D4FJP7"/>
<keyword evidence="3 5" id="KW-0106">Calcium</keyword>
<dbReference type="GO" id="GO:0005509">
    <property type="term" value="F:calcium ion binding"/>
    <property type="evidence" value="ECO:0007669"/>
    <property type="project" value="UniProtKB-UniRule"/>
</dbReference>
<comment type="caution">
    <text evidence="7">The sequence shown here is derived from an EMBL/GenBank/DDBJ whole genome shotgun (WGS) entry which is preliminary data.</text>
</comment>
<sequence length="249" mass="27556">MCLCVDGMMLMKHSNLSKRDSRCLMNCIVIIVTLVPIATSGQSVVASFTHPSSGEQWDCYENITASSSICTACTVALSDSFGYNVTILWQNPPNPPFQLEANGIQWILKTPAFKIIDRETTSNFTFRFNATKGVSAIQSEVLTVVIKDINDNYPKFTNDAYELTIYNSLAEGTILTMQASDADESPTITYSITAGDANKTFSIDPHTGQLNLTTSSNLNATTKPTYNLTVQASDWYKCQLHYSDYTRCR</sequence>
<dbReference type="GO" id="GO:0016477">
    <property type="term" value="P:cell migration"/>
    <property type="evidence" value="ECO:0007669"/>
    <property type="project" value="TreeGrafter"/>
</dbReference>
<organism evidence="7 8">
    <name type="scientific">Dreissena polymorpha</name>
    <name type="common">Zebra mussel</name>
    <name type="synonym">Mytilus polymorpha</name>
    <dbReference type="NCBI Taxonomy" id="45954"/>
    <lineage>
        <taxon>Eukaryota</taxon>
        <taxon>Metazoa</taxon>
        <taxon>Spiralia</taxon>
        <taxon>Lophotrochozoa</taxon>
        <taxon>Mollusca</taxon>
        <taxon>Bivalvia</taxon>
        <taxon>Autobranchia</taxon>
        <taxon>Heteroconchia</taxon>
        <taxon>Euheterodonta</taxon>
        <taxon>Imparidentia</taxon>
        <taxon>Neoheterodontei</taxon>
        <taxon>Myida</taxon>
        <taxon>Dreissenoidea</taxon>
        <taxon>Dreissenidae</taxon>
        <taxon>Dreissena</taxon>
    </lineage>
</organism>
<dbReference type="PANTHER" id="PTHR24027:SF438">
    <property type="entry name" value="CADHERIN 23"/>
    <property type="match status" value="1"/>
</dbReference>
<feature type="domain" description="Cadherin" evidence="6">
    <location>
        <begin position="97"/>
        <end position="156"/>
    </location>
</feature>
<evidence type="ECO:0000256" key="2">
    <source>
        <dbReference type="ARBA" id="ARBA00022737"/>
    </source>
</evidence>